<dbReference type="AlphaFoldDB" id="A0A5E4MEV8"/>
<reference evidence="2 3" key="1">
    <citation type="submission" date="2019-08" db="EMBL/GenBank/DDBJ databases">
        <authorList>
            <person name="Alioto T."/>
            <person name="Alioto T."/>
            <person name="Gomez Garrido J."/>
        </authorList>
    </citation>
    <scope>NUCLEOTIDE SEQUENCE [LARGE SCALE GENOMIC DNA]</scope>
</reference>
<feature type="compositionally biased region" description="Basic and acidic residues" evidence="1">
    <location>
        <begin position="15"/>
        <end position="26"/>
    </location>
</feature>
<evidence type="ECO:0000313" key="2">
    <source>
        <dbReference type="EMBL" id="VVC30678.1"/>
    </source>
</evidence>
<proteinExistence type="predicted"/>
<dbReference type="EMBL" id="CABPRJ010000531">
    <property type="protein sequence ID" value="VVC30678.1"/>
    <property type="molecule type" value="Genomic_DNA"/>
</dbReference>
<name>A0A5E4MEV8_9HEMI</name>
<protein>
    <submittedName>
        <fullName evidence="2">Uncharacterized protein</fullName>
    </submittedName>
</protein>
<gene>
    <name evidence="2" type="ORF">CINCED_3A008113</name>
</gene>
<feature type="compositionally biased region" description="Basic and acidic residues" evidence="1">
    <location>
        <begin position="118"/>
        <end position="129"/>
    </location>
</feature>
<keyword evidence="3" id="KW-1185">Reference proteome</keyword>
<feature type="region of interest" description="Disordered" evidence="1">
    <location>
        <begin position="1"/>
        <end position="48"/>
    </location>
</feature>
<sequence>MFAARFHSPRSKQRLGRDSRPVDGKGPRRTPPATGSGTVNRFRPVGRAPRDRGLCEFAHFMRRAADFGNLQCNAGLHGTGTFRRLAPERIQTHRPKVRQPKPTVVDQFKSNSTASCGKRPERSVAIKPC</sequence>
<evidence type="ECO:0000313" key="3">
    <source>
        <dbReference type="Proteomes" id="UP000325440"/>
    </source>
</evidence>
<organism evidence="2 3">
    <name type="scientific">Cinara cedri</name>
    <dbReference type="NCBI Taxonomy" id="506608"/>
    <lineage>
        <taxon>Eukaryota</taxon>
        <taxon>Metazoa</taxon>
        <taxon>Ecdysozoa</taxon>
        <taxon>Arthropoda</taxon>
        <taxon>Hexapoda</taxon>
        <taxon>Insecta</taxon>
        <taxon>Pterygota</taxon>
        <taxon>Neoptera</taxon>
        <taxon>Paraneoptera</taxon>
        <taxon>Hemiptera</taxon>
        <taxon>Sternorrhyncha</taxon>
        <taxon>Aphidomorpha</taxon>
        <taxon>Aphidoidea</taxon>
        <taxon>Aphididae</taxon>
        <taxon>Lachninae</taxon>
        <taxon>Cinara</taxon>
    </lineage>
</organism>
<dbReference type="Proteomes" id="UP000325440">
    <property type="component" value="Unassembled WGS sequence"/>
</dbReference>
<evidence type="ECO:0000256" key="1">
    <source>
        <dbReference type="SAM" id="MobiDB-lite"/>
    </source>
</evidence>
<feature type="region of interest" description="Disordered" evidence="1">
    <location>
        <begin position="93"/>
        <end position="129"/>
    </location>
</feature>
<accession>A0A5E4MEV8</accession>